<gene>
    <name evidence="2" type="primary">g10685</name>
    <name evidence="2" type="ORF">VP750_LOCUS9583</name>
</gene>
<accession>A0ABP1G796</accession>
<proteinExistence type="predicted"/>
<dbReference type="Proteomes" id="UP001497392">
    <property type="component" value="Unassembled WGS sequence"/>
</dbReference>
<organism evidence="2 3">
    <name type="scientific">Coccomyxa viridis</name>
    <dbReference type="NCBI Taxonomy" id="1274662"/>
    <lineage>
        <taxon>Eukaryota</taxon>
        <taxon>Viridiplantae</taxon>
        <taxon>Chlorophyta</taxon>
        <taxon>core chlorophytes</taxon>
        <taxon>Trebouxiophyceae</taxon>
        <taxon>Trebouxiophyceae incertae sedis</taxon>
        <taxon>Coccomyxaceae</taxon>
        <taxon>Coccomyxa</taxon>
    </lineage>
</organism>
<feature type="compositionally biased region" description="Basic and acidic residues" evidence="1">
    <location>
        <begin position="35"/>
        <end position="65"/>
    </location>
</feature>
<evidence type="ECO:0000313" key="2">
    <source>
        <dbReference type="EMBL" id="CAL5227677.1"/>
    </source>
</evidence>
<protein>
    <submittedName>
        <fullName evidence="2">G10685 protein</fullName>
    </submittedName>
</protein>
<comment type="caution">
    <text evidence="2">The sequence shown here is derived from an EMBL/GenBank/DDBJ whole genome shotgun (WGS) entry which is preliminary data.</text>
</comment>
<dbReference type="EMBL" id="CAXHTA020000017">
    <property type="protein sequence ID" value="CAL5227677.1"/>
    <property type="molecule type" value="Genomic_DNA"/>
</dbReference>
<feature type="region of interest" description="Disordered" evidence="1">
    <location>
        <begin position="257"/>
        <end position="277"/>
    </location>
</feature>
<evidence type="ECO:0000256" key="1">
    <source>
        <dbReference type="SAM" id="MobiDB-lite"/>
    </source>
</evidence>
<evidence type="ECO:0000313" key="3">
    <source>
        <dbReference type="Proteomes" id="UP001497392"/>
    </source>
</evidence>
<feature type="region of interest" description="Disordered" evidence="1">
    <location>
        <begin position="35"/>
        <end position="72"/>
    </location>
</feature>
<reference evidence="2 3" key="1">
    <citation type="submission" date="2024-06" db="EMBL/GenBank/DDBJ databases">
        <authorList>
            <person name="Kraege A."/>
            <person name="Thomma B."/>
        </authorList>
    </citation>
    <scope>NUCLEOTIDE SEQUENCE [LARGE SCALE GENOMIC DNA]</scope>
</reference>
<name>A0ABP1G796_9CHLO</name>
<sequence>MADSNSKLDHLLGNVVENLHTNSSDLLARLEAADRDAQRRAAKHKERDNEAKAKREAVNRHGEKISEEEEAMLPDIEAGLTHEAVRDFQEEEEIDDDNVPILQQVLFEATLTPASEFSLPEEDTLLQACRPALRRRTEFEAIDASAAFQVLAGNNMMTMYYQRHPDCPEATARTLFQAMSCCEDAGLAQRSFETLATLCGFGDDTAMAGIRDVPPIESQIYGKRSSSLRVCAWMPGADDFLEGFAKLGYRVPSASSKRKRGAKAGKPVTQQAPYSGPLPQLAHLTHLLRLLGPICEAQAEAGGARGPAWSRFGELFLALLHLTLDPAACNLSLDIQAAMQAALGAFQDSMWERKFADLAAGAAGAGCSPGGALAAIRAIPASCARGRLLRRHALAALLKRAIPGKEAQAAEGRRRGGVADIDVPKELDKLAWFGSTKGVASLVADAMKEDRAHSLSDVAVALQAAHLLVWQHEVEHGGDDLVCDRWPKFLSSLQAQLVKYKQDTLPGLSSLKLLLTNLMDFPSVNEV</sequence>
<keyword evidence="3" id="KW-1185">Reference proteome</keyword>